<dbReference type="RefSeq" id="XP_039119770.1">
    <property type="nucleotide sequence ID" value="XM_039263836.1"/>
</dbReference>
<evidence type="ECO:0000313" key="26">
    <source>
        <dbReference type="Proteomes" id="UP001515500"/>
    </source>
</evidence>
<dbReference type="SUPFAM" id="SSF52058">
    <property type="entry name" value="L domain-like"/>
    <property type="match status" value="1"/>
</dbReference>
<dbReference type="InterPro" id="IPR001611">
    <property type="entry name" value="Leu-rich_rpt"/>
</dbReference>
<dbReference type="SMART" id="SM00220">
    <property type="entry name" value="S_TKc"/>
    <property type="match status" value="1"/>
</dbReference>
<evidence type="ECO:0000256" key="13">
    <source>
        <dbReference type="ARBA" id="ARBA00022777"/>
    </source>
</evidence>
<feature type="domain" description="Protein kinase" evidence="25">
    <location>
        <begin position="683"/>
        <end position="976"/>
    </location>
</feature>
<evidence type="ECO:0000256" key="16">
    <source>
        <dbReference type="ARBA" id="ARBA00023136"/>
    </source>
</evidence>
<dbReference type="FunFam" id="3.80.10.10:FF:000453">
    <property type="entry name" value="Leucine-rich receptor-like protein kinase family protein"/>
    <property type="match status" value="1"/>
</dbReference>
<evidence type="ECO:0000256" key="21">
    <source>
        <dbReference type="PROSITE-ProRule" id="PRU10141"/>
    </source>
</evidence>
<feature type="signal peptide" evidence="24">
    <location>
        <begin position="1"/>
        <end position="18"/>
    </location>
</feature>
<dbReference type="InterPro" id="IPR003591">
    <property type="entry name" value="Leu-rich_rpt_typical-subtyp"/>
</dbReference>
<dbReference type="Proteomes" id="UP001515500">
    <property type="component" value="Unplaced"/>
</dbReference>
<keyword evidence="6" id="KW-0597">Phosphoprotein</keyword>
<evidence type="ECO:0000256" key="9">
    <source>
        <dbReference type="ARBA" id="ARBA00022692"/>
    </source>
</evidence>
<keyword evidence="10 24" id="KW-0732">Signal</keyword>
<evidence type="ECO:0000256" key="4">
    <source>
        <dbReference type="ARBA" id="ARBA00022475"/>
    </source>
</evidence>
<dbReference type="Gene3D" id="3.80.10.10">
    <property type="entry name" value="Ribonuclease Inhibitor"/>
    <property type="match status" value="4"/>
</dbReference>
<evidence type="ECO:0000256" key="1">
    <source>
        <dbReference type="ARBA" id="ARBA00004251"/>
    </source>
</evidence>
<evidence type="ECO:0000256" key="17">
    <source>
        <dbReference type="ARBA" id="ARBA00023170"/>
    </source>
</evidence>
<evidence type="ECO:0000256" key="2">
    <source>
        <dbReference type="ARBA" id="ARBA00008684"/>
    </source>
</evidence>
<keyword evidence="5" id="KW-0723">Serine/threonine-protein kinase</keyword>
<dbReference type="GO" id="GO:0006952">
    <property type="term" value="P:defense response"/>
    <property type="evidence" value="ECO:0007669"/>
    <property type="project" value="UniProtKB-ARBA"/>
</dbReference>
<dbReference type="PROSITE" id="PS00108">
    <property type="entry name" value="PROTEIN_KINASE_ST"/>
    <property type="match status" value="1"/>
</dbReference>
<dbReference type="InterPro" id="IPR032675">
    <property type="entry name" value="LRR_dom_sf"/>
</dbReference>
<dbReference type="GO" id="GO:0005524">
    <property type="term" value="F:ATP binding"/>
    <property type="evidence" value="ECO:0007669"/>
    <property type="project" value="UniProtKB-UniRule"/>
</dbReference>
<keyword evidence="12 21" id="KW-0547">Nucleotide-binding</keyword>
<keyword evidence="8" id="KW-0808">Transferase</keyword>
<dbReference type="AlphaFoldDB" id="A0AB40AXV2"/>
<dbReference type="PROSITE" id="PS50011">
    <property type="entry name" value="PROTEIN_KINASE_DOM"/>
    <property type="match status" value="1"/>
</dbReference>
<dbReference type="SUPFAM" id="SSF56112">
    <property type="entry name" value="Protein kinase-like (PK-like)"/>
    <property type="match status" value="1"/>
</dbReference>
<dbReference type="GO" id="GO:0004674">
    <property type="term" value="F:protein serine/threonine kinase activity"/>
    <property type="evidence" value="ECO:0007669"/>
    <property type="project" value="UniProtKB-KW"/>
</dbReference>
<evidence type="ECO:0000259" key="25">
    <source>
        <dbReference type="PROSITE" id="PS50011"/>
    </source>
</evidence>
<dbReference type="Pfam" id="PF08263">
    <property type="entry name" value="LRRNT_2"/>
    <property type="match status" value="1"/>
</dbReference>
<evidence type="ECO:0000256" key="6">
    <source>
        <dbReference type="ARBA" id="ARBA00022553"/>
    </source>
</evidence>
<dbReference type="InterPro" id="IPR000719">
    <property type="entry name" value="Prot_kinase_dom"/>
</dbReference>
<sequence>MFLPFSILLLLLLPFSSSSSDELHLLLQTKQLFSDPTNALSNWDPILHPNFCNWTGITCSSSSTITIINLSYLSLSGPFPSPLCHLPSLSSLYLSSNNLNSSIPPSSLLPCSSLSLLDLSENLFTGPLPSSLPSLPSLSYLDLSANNFSGLIPSSFSLFPNLKALSLVGNLLTGTIPPFLSNISTLHQLNLSYNPFHPSPLPPSFSSLSSLQILWLAGCNLIGPIPSSLGLLSKLQNLDLSTNNLTGSIPASLSNLSSVIQIELYVNKLSGPIPHGFGKLPMLQRLDFATNELTGSIPQDLFDAPLLDSVHLYENQLTGEIPLGVARSRSLTDLRLFTNQLTGALPAGFGRSSLLVFVDLSDNHLSGPVPAGICDGGGLEQLLLLDNSLNGSLPESLGRCRTLTRLRLANNELSGEVPDSLWGLPHVSLIELSGNHFSGSISPAISTAANLSKLDIFGNQFSGSIPPEIGALSLLYEFSAGDNQLSGDLPSELLNLAELGKLDLHNNSLSGELPKGVRSLQKLSELNLAHNVFTGSIPPELGDLPVLNYLDFSVNDFVGEVPVQLQNLKLNKLNLSYNKLSGSLPPLFATNSYKTSFIGNPGLCSGMQGQCSGDKQLNHKSLNWLLRFMFILAAFLLMAGVLWFYYKYKNLNSSSNLITDKSKWTLTSFHKLGFSEYEIFGCLDEDNVIGSGASGKVYKAELSNGEVVAIKKLWGASKLANDSNDGFNAEVATLGKIRHKNIVKLWCCCTYEDCKLLVYEYMANGSLGDLLHGTKAGILDWPIRYKIILDAAEGLSYLHHDCVPAIVHRDVKSNNILLDGEFGAKLADFGVAKNVEAVTGKSPKSMSVIAGSCGYIAPEYAYTMRVNEKSDIYSFGVVILELVTGKLPVDPEFGEKDLVKWVCSTLEHKGVDNVIDPKLDLCFKEEILKVLSIGILCASSLPINRPSMRRVVTMLLDVSPVSKPKVSKDGKMSPYYFDDNDSVAGS</sequence>
<dbReference type="PANTHER" id="PTHR48053:SF159">
    <property type="entry name" value="PROTEIN KINASE DOMAIN-CONTAINING PROTEIN"/>
    <property type="match status" value="1"/>
</dbReference>
<keyword evidence="4" id="KW-1003">Cell membrane</keyword>
<dbReference type="Pfam" id="PF00560">
    <property type="entry name" value="LRR_1"/>
    <property type="match status" value="8"/>
</dbReference>
<organism evidence="26 27">
    <name type="scientific">Dioscorea cayennensis subsp. rotundata</name>
    <name type="common">White Guinea yam</name>
    <name type="synonym">Dioscorea rotundata</name>
    <dbReference type="NCBI Taxonomy" id="55577"/>
    <lineage>
        <taxon>Eukaryota</taxon>
        <taxon>Viridiplantae</taxon>
        <taxon>Streptophyta</taxon>
        <taxon>Embryophyta</taxon>
        <taxon>Tracheophyta</taxon>
        <taxon>Spermatophyta</taxon>
        <taxon>Magnoliopsida</taxon>
        <taxon>Liliopsida</taxon>
        <taxon>Dioscoreales</taxon>
        <taxon>Dioscoreaceae</taxon>
        <taxon>Dioscorea</taxon>
    </lineage>
</organism>
<comment type="catalytic activity">
    <reaction evidence="20">
        <text>L-seryl-[protein] + ATP = O-phospho-L-seryl-[protein] + ADP + H(+)</text>
        <dbReference type="Rhea" id="RHEA:17989"/>
        <dbReference type="Rhea" id="RHEA-COMP:9863"/>
        <dbReference type="Rhea" id="RHEA-COMP:11604"/>
        <dbReference type="ChEBI" id="CHEBI:15378"/>
        <dbReference type="ChEBI" id="CHEBI:29999"/>
        <dbReference type="ChEBI" id="CHEBI:30616"/>
        <dbReference type="ChEBI" id="CHEBI:83421"/>
        <dbReference type="ChEBI" id="CHEBI:456216"/>
        <dbReference type="EC" id="2.7.11.1"/>
    </reaction>
</comment>
<keyword evidence="26" id="KW-1185">Reference proteome</keyword>
<protein>
    <recommendedName>
        <fullName evidence="3">non-specific serine/threonine protein kinase</fullName>
        <ecNumber evidence="3">2.7.11.1</ecNumber>
    </recommendedName>
</protein>
<evidence type="ECO:0000256" key="11">
    <source>
        <dbReference type="ARBA" id="ARBA00022737"/>
    </source>
</evidence>
<comment type="subcellular location">
    <subcellularLocation>
        <location evidence="1">Cell membrane</location>
        <topology evidence="1">Single-pass type I membrane protein</topology>
    </subcellularLocation>
</comment>
<proteinExistence type="inferred from homology"/>
<feature type="binding site" evidence="21">
    <location>
        <position position="712"/>
    </location>
    <ligand>
        <name>ATP</name>
        <dbReference type="ChEBI" id="CHEBI:30616"/>
    </ligand>
</feature>
<dbReference type="FunFam" id="1.10.510.10:FF:000201">
    <property type="entry name" value="Leucine-rich repeat receptor-like serine/threonine-protein kinase"/>
    <property type="match status" value="1"/>
</dbReference>
<dbReference type="InterPro" id="IPR011009">
    <property type="entry name" value="Kinase-like_dom_sf"/>
</dbReference>
<gene>
    <name evidence="27" type="primary">LOC120256070</name>
</gene>
<dbReference type="Gene3D" id="1.10.510.10">
    <property type="entry name" value="Transferase(Phosphotransferase) domain 1"/>
    <property type="match status" value="1"/>
</dbReference>
<dbReference type="SUPFAM" id="SSF52047">
    <property type="entry name" value="RNI-like"/>
    <property type="match status" value="1"/>
</dbReference>
<evidence type="ECO:0000256" key="20">
    <source>
        <dbReference type="ARBA" id="ARBA00048679"/>
    </source>
</evidence>
<dbReference type="GeneID" id="120256070"/>
<evidence type="ECO:0000256" key="7">
    <source>
        <dbReference type="ARBA" id="ARBA00022614"/>
    </source>
</evidence>
<name>A0AB40AXV2_DIOCR</name>
<keyword evidence="9 23" id="KW-0812">Transmembrane</keyword>
<keyword evidence="11" id="KW-0677">Repeat</keyword>
<dbReference type="SMART" id="SM00369">
    <property type="entry name" value="LRR_TYP"/>
    <property type="match status" value="6"/>
</dbReference>
<keyword evidence="13" id="KW-0418">Kinase</keyword>
<evidence type="ECO:0000256" key="12">
    <source>
        <dbReference type="ARBA" id="ARBA00022741"/>
    </source>
</evidence>
<dbReference type="FunFam" id="3.80.10.10:FF:000215">
    <property type="entry name" value="Receptor-like protein kinase HSL1"/>
    <property type="match status" value="1"/>
</dbReference>
<evidence type="ECO:0000256" key="18">
    <source>
        <dbReference type="ARBA" id="ARBA00023180"/>
    </source>
</evidence>
<dbReference type="EC" id="2.7.11.1" evidence="3"/>
<dbReference type="InterPro" id="IPR017441">
    <property type="entry name" value="Protein_kinase_ATP_BS"/>
</dbReference>
<comment type="catalytic activity">
    <reaction evidence="19">
        <text>L-threonyl-[protein] + ATP = O-phospho-L-threonyl-[protein] + ADP + H(+)</text>
        <dbReference type="Rhea" id="RHEA:46608"/>
        <dbReference type="Rhea" id="RHEA-COMP:11060"/>
        <dbReference type="Rhea" id="RHEA-COMP:11605"/>
        <dbReference type="ChEBI" id="CHEBI:15378"/>
        <dbReference type="ChEBI" id="CHEBI:30013"/>
        <dbReference type="ChEBI" id="CHEBI:30616"/>
        <dbReference type="ChEBI" id="CHEBI:61977"/>
        <dbReference type="ChEBI" id="CHEBI:456216"/>
        <dbReference type="EC" id="2.7.11.1"/>
    </reaction>
</comment>
<evidence type="ECO:0000256" key="8">
    <source>
        <dbReference type="ARBA" id="ARBA00022679"/>
    </source>
</evidence>
<evidence type="ECO:0000256" key="10">
    <source>
        <dbReference type="ARBA" id="ARBA00022729"/>
    </source>
</evidence>
<comment type="similarity">
    <text evidence="2">Belongs to the protein kinase superfamily. Ser/Thr protein kinase family.</text>
</comment>
<keyword evidence="14 21" id="KW-0067">ATP-binding</keyword>
<evidence type="ECO:0000256" key="24">
    <source>
        <dbReference type="SAM" id="SignalP"/>
    </source>
</evidence>
<keyword evidence="18" id="KW-0325">Glycoprotein</keyword>
<keyword evidence="16 23" id="KW-0472">Membrane</keyword>
<feature type="region of interest" description="Disordered" evidence="22">
    <location>
        <begin position="962"/>
        <end position="986"/>
    </location>
</feature>
<dbReference type="GO" id="GO:0009791">
    <property type="term" value="P:post-embryonic development"/>
    <property type="evidence" value="ECO:0007669"/>
    <property type="project" value="UniProtKB-ARBA"/>
</dbReference>
<keyword evidence="15 23" id="KW-1133">Transmembrane helix</keyword>
<dbReference type="FunFam" id="3.80.10.10:FF:000077">
    <property type="entry name" value="LRR receptor-like serine/threonine-protein kinase ERL1"/>
    <property type="match status" value="1"/>
</dbReference>
<feature type="chain" id="PRO_5044203182" description="non-specific serine/threonine protein kinase" evidence="24">
    <location>
        <begin position="19"/>
        <end position="986"/>
    </location>
</feature>
<dbReference type="GO" id="GO:0005886">
    <property type="term" value="C:plasma membrane"/>
    <property type="evidence" value="ECO:0007669"/>
    <property type="project" value="UniProtKB-SubCell"/>
</dbReference>
<dbReference type="InterPro" id="IPR008271">
    <property type="entry name" value="Ser/Thr_kinase_AS"/>
</dbReference>
<feature type="transmembrane region" description="Helical" evidence="23">
    <location>
        <begin position="624"/>
        <end position="646"/>
    </location>
</feature>
<dbReference type="PANTHER" id="PTHR48053">
    <property type="entry name" value="LEUCINE RICH REPEAT FAMILY PROTEIN, EXPRESSED"/>
    <property type="match status" value="1"/>
</dbReference>
<evidence type="ECO:0000256" key="3">
    <source>
        <dbReference type="ARBA" id="ARBA00012513"/>
    </source>
</evidence>
<dbReference type="Gene3D" id="3.30.200.20">
    <property type="entry name" value="Phosphorylase Kinase, domain 1"/>
    <property type="match status" value="1"/>
</dbReference>
<dbReference type="InterPro" id="IPR013210">
    <property type="entry name" value="LRR_N_plant-typ"/>
</dbReference>
<dbReference type="FunFam" id="3.30.200.20:FF:000513">
    <property type="entry name" value="Receptor-like protein kinase HSL1"/>
    <property type="match status" value="1"/>
</dbReference>
<dbReference type="InterPro" id="IPR051716">
    <property type="entry name" value="Plant_RL_S/T_kinase"/>
</dbReference>
<dbReference type="PROSITE" id="PS00107">
    <property type="entry name" value="PROTEIN_KINASE_ATP"/>
    <property type="match status" value="1"/>
</dbReference>
<evidence type="ECO:0000256" key="15">
    <source>
        <dbReference type="ARBA" id="ARBA00022989"/>
    </source>
</evidence>
<evidence type="ECO:0000313" key="27">
    <source>
        <dbReference type="RefSeq" id="XP_039119770.1"/>
    </source>
</evidence>
<dbReference type="PRINTS" id="PR00019">
    <property type="entry name" value="LEURICHRPT"/>
</dbReference>
<accession>A0AB40AXV2</accession>
<dbReference type="Pfam" id="PF00069">
    <property type="entry name" value="Pkinase"/>
    <property type="match status" value="1"/>
</dbReference>
<keyword evidence="17" id="KW-0675">Receptor</keyword>
<evidence type="ECO:0000256" key="5">
    <source>
        <dbReference type="ARBA" id="ARBA00022527"/>
    </source>
</evidence>
<dbReference type="Pfam" id="PF13855">
    <property type="entry name" value="LRR_8"/>
    <property type="match status" value="1"/>
</dbReference>
<reference evidence="27" key="1">
    <citation type="submission" date="2025-08" db="UniProtKB">
        <authorList>
            <consortium name="RefSeq"/>
        </authorList>
    </citation>
    <scope>IDENTIFICATION</scope>
</reference>
<evidence type="ECO:0000256" key="22">
    <source>
        <dbReference type="SAM" id="MobiDB-lite"/>
    </source>
</evidence>
<dbReference type="GO" id="GO:0051707">
    <property type="term" value="P:response to other organism"/>
    <property type="evidence" value="ECO:0007669"/>
    <property type="project" value="UniProtKB-ARBA"/>
</dbReference>
<keyword evidence="7" id="KW-0433">Leucine-rich repeat</keyword>
<evidence type="ECO:0000256" key="19">
    <source>
        <dbReference type="ARBA" id="ARBA00047899"/>
    </source>
</evidence>
<evidence type="ECO:0000256" key="14">
    <source>
        <dbReference type="ARBA" id="ARBA00022840"/>
    </source>
</evidence>
<dbReference type="PROSITE" id="PS51450">
    <property type="entry name" value="LRR"/>
    <property type="match status" value="3"/>
</dbReference>
<evidence type="ECO:0000256" key="23">
    <source>
        <dbReference type="SAM" id="Phobius"/>
    </source>
</evidence>